<name>A0A517WN22_9PLAN</name>
<accession>A0A517WN22</accession>
<evidence type="ECO:0000313" key="4">
    <source>
        <dbReference type="EMBL" id="QDU06666.1"/>
    </source>
</evidence>
<gene>
    <name evidence="4" type="ORF">V202x_00090</name>
</gene>
<dbReference type="Pfam" id="PF07596">
    <property type="entry name" value="SBP_bac_10"/>
    <property type="match status" value="1"/>
</dbReference>
<protein>
    <recommendedName>
        <fullName evidence="3">DUF1559 domain-containing protein</fullName>
    </recommendedName>
</protein>
<evidence type="ECO:0000256" key="1">
    <source>
        <dbReference type="SAM" id="MobiDB-lite"/>
    </source>
</evidence>
<dbReference type="RefSeq" id="WP_145170034.1">
    <property type="nucleotide sequence ID" value="NZ_CP037422.1"/>
</dbReference>
<proteinExistence type="predicted"/>
<dbReference type="AlphaFoldDB" id="A0A517WN22"/>
<keyword evidence="2" id="KW-0812">Transmembrane</keyword>
<evidence type="ECO:0000259" key="3">
    <source>
        <dbReference type="Pfam" id="PF07596"/>
    </source>
</evidence>
<feature type="region of interest" description="Disordered" evidence="1">
    <location>
        <begin position="43"/>
        <end position="74"/>
    </location>
</feature>
<feature type="transmembrane region" description="Helical" evidence="2">
    <location>
        <begin position="81"/>
        <end position="102"/>
    </location>
</feature>
<feature type="domain" description="DUF1559" evidence="3">
    <location>
        <begin position="136"/>
        <end position="206"/>
    </location>
</feature>
<evidence type="ECO:0000256" key="2">
    <source>
        <dbReference type="SAM" id="Phobius"/>
    </source>
</evidence>
<feature type="compositionally biased region" description="Acidic residues" evidence="1">
    <location>
        <begin position="43"/>
        <end position="53"/>
    </location>
</feature>
<reference evidence="4 5" key="1">
    <citation type="submission" date="2019-03" db="EMBL/GenBank/DDBJ databases">
        <title>Deep-cultivation of Planctomycetes and their phenomic and genomic characterization uncovers novel biology.</title>
        <authorList>
            <person name="Wiegand S."/>
            <person name="Jogler M."/>
            <person name="Boedeker C."/>
            <person name="Pinto D."/>
            <person name="Vollmers J."/>
            <person name="Rivas-Marin E."/>
            <person name="Kohn T."/>
            <person name="Peeters S.H."/>
            <person name="Heuer A."/>
            <person name="Rast P."/>
            <person name="Oberbeckmann S."/>
            <person name="Bunk B."/>
            <person name="Jeske O."/>
            <person name="Meyerdierks A."/>
            <person name="Storesund J.E."/>
            <person name="Kallscheuer N."/>
            <person name="Luecker S."/>
            <person name="Lage O.M."/>
            <person name="Pohl T."/>
            <person name="Merkel B.J."/>
            <person name="Hornburger P."/>
            <person name="Mueller R.-W."/>
            <person name="Bruemmer F."/>
            <person name="Labrenz M."/>
            <person name="Spormann A.M."/>
            <person name="Op den Camp H."/>
            <person name="Overmann J."/>
            <person name="Amann R."/>
            <person name="Jetten M.S.M."/>
            <person name="Mascher T."/>
            <person name="Medema M.H."/>
            <person name="Devos D.P."/>
            <person name="Kaster A.-K."/>
            <person name="Ovreas L."/>
            <person name="Rohde M."/>
            <person name="Galperin M.Y."/>
            <person name="Jogler C."/>
        </authorList>
    </citation>
    <scope>NUCLEOTIDE SEQUENCE [LARGE SCALE GENOMIC DNA]</scope>
    <source>
        <strain evidence="4 5">V202</strain>
    </source>
</reference>
<evidence type="ECO:0000313" key="5">
    <source>
        <dbReference type="Proteomes" id="UP000318384"/>
    </source>
</evidence>
<dbReference type="EMBL" id="CP037422">
    <property type="protein sequence ID" value="QDU06666.1"/>
    <property type="molecule type" value="Genomic_DNA"/>
</dbReference>
<dbReference type="InterPro" id="IPR011453">
    <property type="entry name" value="DUF1559"/>
</dbReference>
<keyword evidence="5" id="KW-1185">Reference proteome</keyword>
<feature type="compositionally biased region" description="Basic residues" evidence="1">
    <location>
        <begin position="58"/>
        <end position="74"/>
    </location>
</feature>
<keyword evidence="2" id="KW-0472">Membrane</keyword>
<sequence length="325" mass="35005">MSISFKCKKCGKGYKVGDDKAGKKIKCRQCAAPVQIPKAEVDDFSEDWEEEAEYTPPTRRRARSKPKKQSKKKSASGSNQSVLIAFCIVGVLVVGGIGFFLFSSDKPGGGLAKAMTDKADAMVNGDAPKVKKSAVENMKQIGLAFHNFHDSFTRFPPADAHLVDGKPLLSWRVHMLPFLGQAELYKQFNLKEPWDSPQNKALLSKMPAIYTCDGISKPGYTSIMTFSGKDTPFTGGQGPQLRKFTDGSSNTILFVQAGPNKAVPWTQPIDLPLNAANPISVLGQSANGEFLCTLADGAVKKISSGTPAQILKNAIQPNDGNPAPL</sequence>
<keyword evidence="2" id="KW-1133">Transmembrane helix</keyword>
<dbReference type="PANTHER" id="PTHR30093">
    <property type="entry name" value="GENERAL SECRETION PATHWAY PROTEIN G"/>
    <property type="match status" value="1"/>
</dbReference>
<organism evidence="4 5">
    <name type="scientific">Gimesia aquarii</name>
    <dbReference type="NCBI Taxonomy" id="2527964"/>
    <lineage>
        <taxon>Bacteria</taxon>
        <taxon>Pseudomonadati</taxon>
        <taxon>Planctomycetota</taxon>
        <taxon>Planctomycetia</taxon>
        <taxon>Planctomycetales</taxon>
        <taxon>Planctomycetaceae</taxon>
        <taxon>Gimesia</taxon>
    </lineage>
</organism>
<dbReference type="Proteomes" id="UP000318384">
    <property type="component" value="Chromosome"/>
</dbReference>
<dbReference type="OrthoDB" id="285651at2"/>
<dbReference type="PANTHER" id="PTHR30093:SF2">
    <property type="entry name" value="TYPE II SECRETION SYSTEM PROTEIN H"/>
    <property type="match status" value="1"/>
</dbReference>